<evidence type="ECO:0000256" key="1">
    <source>
        <dbReference type="SAM" id="Phobius"/>
    </source>
</evidence>
<protein>
    <submittedName>
        <fullName evidence="2">Uncharacterized protein</fullName>
    </submittedName>
</protein>
<dbReference type="RefSeq" id="WP_092051308.1">
    <property type="nucleotide sequence ID" value="NZ_FOQD01000010.1"/>
</dbReference>
<dbReference type="Proteomes" id="UP000199518">
    <property type="component" value="Unassembled WGS sequence"/>
</dbReference>
<dbReference type="OrthoDB" id="290157at2"/>
<gene>
    <name evidence="2" type="ORF">SAMN05421753_110158</name>
</gene>
<keyword evidence="1" id="KW-0472">Membrane</keyword>
<keyword evidence="3" id="KW-1185">Reference proteome</keyword>
<organism evidence="2 3">
    <name type="scientific">Planctomicrobium piriforme</name>
    <dbReference type="NCBI Taxonomy" id="1576369"/>
    <lineage>
        <taxon>Bacteria</taxon>
        <taxon>Pseudomonadati</taxon>
        <taxon>Planctomycetota</taxon>
        <taxon>Planctomycetia</taxon>
        <taxon>Planctomycetales</taxon>
        <taxon>Planctomycetaceae</taxon>
        <taxon>Planctomicrobium</taxon>
    </lineage>
</organism>
<name>A0A1I3JFK3_9PLAN</name>
<reference evidence="3" key="1">
    <citation type="submission" date="2016-10" db="EMBL/GenBank/DDBJ databases">
        <authorList>
            <person name="Varghese N."/>
            <person name="Submissions S."/>
        </authorList>
    </citation>
    <scope>NUCLEOTIDE SEQUENCE [LARGE SCALE GENOMIC DNA]</scope>
    <source>
        <strain evidence="3">DSM 26348</strain>
    </source>
</reference>
<dbReference type="EMBL" id="FOQD01000010">
    <property type="protein sequence ID" value="SFI58936.1"/>
    <property type="molecule type" value="Genomic_DNA"/>
</dbReference>
<accession>A0A1I3JFK3</accession>
<keyword evidence="1" id="KW-1133">Transmembrane helix</keyword>
<keyword evidence="1" id="KW-0812">Transmembrane</keyword>
<dbReference type="STRING" id="1576369.SAMN05421753_110158"/>
<evidence type="ECO:0000313" key="3">
    <source>
        <dbReference type="Proteomes" id="UP000199518"/>
    </source>
</evidence>
<proteinExistence type="predicted"/>
<dbReference type="AlphaFoldDB" id="A0A1I3JFK3"/>
<evidence type="ECO:0000313" key="2">
    <source>
        <dbReference type="EMBL" id="SFI58936.1"/>
    </source>
</evidence>
<sequence>MSHHDHEPFPQDYPQQHAYDRVLLKTGPLWASLIGLVTLIVFSMGLMRAFQLALTPDRPLVQPKDINPDFQLPAGIAPLNPEQVSQRESYLARQKQLLSEYGWVSEKQKVARIPIDLAMSLVAKKYEKKE</sequence>
<feature type="transmembrane region" description="Helical" evidence="1">
    <location>
        <begin position="29"/>
        <end position="50"/>
    </location>
</feature>